<dbReference type="InterPro" id="IPR000515">
    <property type="entry name" value="MetI-like"/>
</dbReference>
<dbReference type="PROSITE" id="PS50928">
    <property type="entry name" value="ABC_TM1"/>
    <property type="match status" value="1"/>
</dbReference>
<dbReference type="InterPro" id="IPR050366">
    <property type="entry name" value="BP-dependent_transpt_permease"/>
</dbReference>
<organism evidence="9">
    <name type="scientific">uncultured Acidimicrobiales bacterium</name>
    <dbReference type="NCBI Taxonomy" id="310071"/>
    <lineage>
        <taxon>Bacteria</taxon>
        <taxon>Bacillati</taxon>
        <taxon>Actinomycetota</taxon>
        <taxon>Acidimicrobiia</taxon>
        <taxon>Acidimicrobiales</taxon>
        <taxon>environmental samples</taxon>
    </lineage>
</organism>
<dbReference type="SUPFAM" id="SSF161098">
    <property type="entry name" value="MetI-like"/>
    <property type="match status" value="1"/>
</dbReference>
<accession>A0A6J4HNN6</accession>
<evidence type="ECO:0000256" key="2">
    <source>
        <dbReference type="ARBA" id="ARBA00022448"/>
    </source>
</evidence>
<evidence type="ECO:0000256" key="7">
    <source>
        <dbReference type="RuleBase" id="RU363032"/>
    </source>
</evidence>
<dbReference type="Pfam" id="PF00528">
    <property type="entry name" value="BPD_transp_1"/>
    <property type="match status" value="1"/>
</dbReference>
<evidence type="ECO:0000259" key="8">
    <source>
        <dbReference type="PROSITE" id="PS50928"/>
    </source>
</evidence>
<dbReference type="PANTHER" id="PTHR43386">
    <property type="entry name" value="OLIGOPEPTIDE TRANSPORT SYSTEM PERMEASE PROTEIN APPC"/>
    <property type="match status" value="1"/>
</dbReference>
<dbReference type="InterPro" id="IPR035906">
    <property type="entry name" value="MetI-like_sf"/>
</dbReference>
<proteinExistence type="inferred from homology"/>
<dbReference type="GO" id="GO:0055085">
    <property type="term" value="P:transmembrane transport"/>
    <property type="evidence" value="ECO:0007669"/>
    <property type="project" value="InterPro"/>
</dbReference>
<feature type="transmembrane region" description="Helical" evidence="7">
    <location>
        <begin position="105"/>
        <end position="126"/>
    </location>
</feature>
<evidence type="ECO:0000256" key="1">
    <source>
        <dbReference type="ARBA" id="ARBA00004651"/>
    </source>
</evidence>
<feature type="domain" description="ABC transmembrane type-1" evidence="8">
    <location>
        <begin position="99"/>
        <end position="287"/>
    </location>
</feature>
<dbReference type="CDD" id="cd06261">
    <property type="entry name" value="TM_PBP2"/>
    <property type="match status" value="1"/>
</dbReference>
<evidence type="ECO:0000256" key="4">
    <source>
        <dbReference type="ARBA" id="ARBA00022692"/>
    </source>
</evidence>
<gene>
    <name evidence="9" type="ORF">AVDCRST_MAG76-1147</name>
</gene>
<keyword evidence="2 7" id="KW-0813">Transport</keyword>
<evidence type="ECO:0000256" key="3">
    <source>
        <dbReference type="ARBA" id="ARBA00022475"/>
    </source>
</evidence>
<evidence type="ECO:0000313" key="9">
    <source>
        <dbReference type="EMBL" id="CAA9229364.1"/>
    </source>
</evidence>
<name>A0A6J4HNN6_9ACTN</name>
<protein>
    <submittedName>
        <fullName evidence="9">Dipeptide transport system permease protein DppC</fullName>
    </submittedName>
</protein>
<dbReference type="PANTHER" id="PTHR43386:SF1">
    <property type="entry name" value="D,D-DIPEPTIDE TRANSPORT SYSTEM PERMEASE PROTEIN DDPC-RELATED"/>
    <property type="match status" value="1"/>
</dbReference>
<reference evidence="9" key="1">
    <citation type="submission" date="2020-02" db="EMBL/GenBank/DDBJ databases">
        <authorList>
            <person name="Meier V. D."/>
        </authorList>
    </citation>
    <scope>NUCLEOTIDE SEQUENCE</scope>
    <source>
        <strain evidence="9">AVDCRST_MAG76</strain>
    </source>
</reference>
<keyword evidence="4 7" id="KW-0812">Transmembrane</keyword>
<evidence type="ECO:0000256" key="5">
    <source>
        <dbReference type="ARBA" id="ARBA00022989"/>
    </source>
</evidence>
<dbReference type="AlphaFoldDB" id="A0A6J4HNN6"/>
<comment type="subcellular location">
    <subcellularLocation>
        <location evidence="1 7">Cell membrane</location>
        <topology evidence="1 7">Multi-pass membrane protein</topology>
    </subcellularLocation>
</comment>
<dbReference type="EMBL" id="CADCSZ010000068">
    <property type="protein sequence ID" value="CAA9229364.1"/>
    <property type="molecule type" value="Genomic_DNA"/>
</dbReference>
<dbReference type="GO" id="GO:0005886">
    <property type="term" value="C:plasma membrane"/>
    <property type="evidence" value="ECO:0007669"/>
    <property type="project" value="UniProtKB-SubCell"/>
</dbReference>
<feature type="transmembrane region" description="Helical" evidence="7">
    <location>
        <begin position="266"/>
        <end position="287"/>
    </location>
</feature>
<dbReference type="Gene3D" id="1.10.3720.10">
    <property type="entry name" value="MetI-like"/>
    <property type="match status" value="1"/>
</dbReference>
<keyword evidence="3" id="KW-1003">Cell membrane</keyword>
<evidence type="ECO:0000256" key="6">
    <source>
        <dbReference type="ARBA" id="ARBA00023136"/>
    </source>
</evidence>
<keyword evidence="5 7" id="KW-1133">Transmembrane helix</keyword>
<feature type="transmembrane region" description="Helical" evidence="7">
    <location>
        <begin position="38"/>
        <end position="57"/>
    </location>
</feature>
<comment type="similarity">
    <text evidence="7">Belongs to the binding-protein-dependent transport system permease family.</text>
</comment>
<keyword evidence="6 7" id="KW-0472">Membrane</keyword>
<sequence length="305" mass="32621">MAGSTPASAIAELPEAGFDQPPVPAKPRGVLRRVASRPAGAVGLLLTAFVGLVSTFAPRLAPGDPFRLGNPALTSPSAAHRFGTDNLGRDLFSTVVHGVRTSMTVVLWVTLISALLGLAVGAVSGYKGGLVDRALMRLTELFQTIPRFFLALLALSVFDRSLRNLIIVLGLTSWTLLARVVRAETLSIRTREYVESARSSGASDLRILLWHVLPNILPTAVVVISLEASRVILLEAGLAFLGLSDQNRMSLGFLINNAQEFLEQAWWMSVFPGAAIVVAVLGINLLADSLNDVLNPLLRREVTAT</sequence>